<feature type="transmembrane region" description="Helical" evidence="1">
    <location>
        <begin position="43"/>
        <end position="62"/>
    </location>
</feature>
<keyword evidence="3" id="KW-1185">Reference proteome</keyword>
<evidence type="ECO:0008006" key="4">
    <source>
        <dbReference type="Google" id="ProtNLM"/>
    </source>
</evidence>
<reference evidence="2 3" key="1">
    <citation type="submission" date="2018-04" db="EMBL/GenBank/DDBJ databases">
        <title>Genomic Encyclopedia of Archaeal and Bacterial Type Strains, Phase II (KMG-II): from individual species to whole genera.</title>
        <authorList>
            <person name="Goeker M."/>
        </authorList>
    </citation>
    <scope>NUCLEOTIDE SEQUENCE [LARGE SCALE GENOMIC DNA]</scope>
    <source>
        <strain evidence="2 3">DSM 18806</strain>
    </source>
</reference>
<feature type="transmembrane region" description="Helical" evidence="1">
    <location>
        <begin position="250"/>
        <end position="267"/>
    </location>
</feature>
<feature type="transmembrane region" description="Helical" evidence="1">
    <location>
        <begin position="74"/>
        <end position="91"/>
    </location>
</feature>
<dbReference type="EMBL" id="QAOM01000009">
    <property type="protein sequence ID" value="PTQ84379.1"/>
    <property type="molecule type" value="Genomic_DNA"/>
</dbReference>
<dbReference type="RefSeq" id="WP_108032714.1">
    <property type="nucleotide sequence ID" value="NZ_QAOM01000009.1"/>
</dbReference>
<accession>A0A2T5IKN1</accession>
<proteinExistence type="predicted"/>
<keyword evidence="1" id="KW-0472">Membrane</keyword>
<feature type="transmembrane region" description="Helical" evidence="1">
    <location>
        <begin position="157"/>
        <end position="175"/>
    </location>
</feature>
<dbReference type="OrthoDB" id="2164142at2"/>
<name>A0A2T5IKN1_9LACT</name>
<gene>
    <name evidence="2" type="ORF">C8U37_109151</name>
</gene>
<evidence type="ECO:0000313" key="3">
    <source>
        <dbReference type="Proteomes" id="UP000244161"/>
    </source>
</evidence>
<sequence>MLTIKKQFMHLMNHTFLAMLTAPLTLLLFGAWRGMTFNGPNYLLLFMLYLFLLFTHALERLLSKSEQAGAKLPSRMILFFGILSIGSLTILSSLSNLILVAILLLYFVYSILQFYPYSMTNTFYEILLRPFFKILILSSIAFFSQANFIPLQLQYELLPLILFHIFGLIQIQVKNTASGDQPITYYQQILMKHSKSLKMTSFLLAYATANFQILNLNSSPWAIILFGLSALLVFPLFKRRYQTALRMEQYLANYSFLFTLGYSLLFLV</sequence>
<keyword evidence="1" id="KW-1133">Transmembrane helix</keyword>
<feature type="transmembrane region" description="Helical" evidence="1">
    <location>
        <begin position="130"/>
        <end position="151"/>
    </location>
</feature>
<comment type="caution">
    <text evidence="2">The sequence shown here is derived from an EMBL/GenBank/DDBJ whole genome shotgun (WGS) entry which is preliminary data.</text>
</comment>
<dbReference type="Proteomes" id="UP000244161">
    <property type="component" value="Unassembled WGS sequence"/>
</dbReference>
<protein>
    <recommendedName>
        <fullName evidence="4">YwiC-like protein</fullName>
    </recommendedName>
</protein>
<feature type="transmembrane region" description="Helical" evidence="1">
    <location>
        <begin position="220"/>
        <end position="238"/>
    </location>
</feature>
<evidence type="ECO:0000256" key="1">
    <source>
        <dbReference type="SAM" id="Phobius"/>
    </source>
</evidence>
<organism evidence="2 3">
    <name type="scientific">Trichococcus patagoniensis</name>
    <dbReference type="NCBI Taxonomy" id="382641"/>
    <lineage>
        <taxon>Bacteria</taxon>
        <taxon>Bacillati</taxon>
        <taxon>Bacillota</taxon>
        <taxon>Bacilli</taxon>
        <taxon>Lactobacillales</taxon>
        <taxon>Carnobacteriaceae</taxon>
        <taxon>Trichococcus</taxon>
    </lineage>
</organism>
<evidence type="ECO:0000313" key="2">
    <source>
        <dbReference type="EMBL" id="PTQ84379.1"/>
    </source>
</evidence>
<feature type="transmembrane region" description="Helical" evidence="1">
    <location>
        <begin position="97"/>
        <end position="118"/>
    </location>
</feature>
<dbReference type="AlphaFoldDB" id="A0A2T5IKN1"/>
<keyword evidence="1" id="KW-0812">Transmembrane</keyword>